<dbReference type="Pfam" id="PF22124">
    <property type="entry name" value="Glyco_hydro_95_cat"/>
    <property type="match status" value="1"/>
</dbReference>
<dbReference type="InterPro" id="IPR012341">
    <property type="entry name" value="6hp_glycosidase-like_sf"/>
</dbReference>
<dbReference type="PANTHER" id="PTHR31084:SF3">
    <property type="entry name" value="ALPHA-FUCOSIDASE A"/>
    <property type="match status" value="1"/>
</dbReference>
<organism evidence="4 5">
    <name type="scientific">Linnemannia schmuckeri</name>
    <dbReference type="NCBI Taxonomy" id="64567"/>
    <lineage>
        <taxon>Eukaryota</taxon>
        <taxon>Fungi</taxon>
        <taxon>Fungi incertae sedis</taxon>
        <taxon>Mucoromycota</taxon>
        <taxon>Mortierellomycotina</taxon>
        <taxon>Mortierellomycetes</taxon>
        <taxon>Mortierellales</taxon>
        <taxon>Mortierellaceae</taxon>
        <taxon>Linnemannia</taxon>
    </lineage>
</organism>
<evidence type="ECO:0000256" key="1">
    <source>
        <dbReference type="SAM" id="MobiDB-lite"/>
    </source>
</evidence>
<feature type="region of interest" description="Disordered" evidence="1">
    <location>
        <begin position="763"/>
        <end position="783"/>
    </location>
</feature>
<dbReference type="GO" id="GO:0004560">
    <property type="term" value="F:alpha-L-fucosidase activity"/>
    <property type="evidence" value="ECO:0007669"/>
    <property type="project" value="TreeGrafter"/>
</dbReference>
<dbReference type="InterPro" id="IPR027414">
    <property type="entry name" value="GH95_N_dom"/>
</dbReference>
<dbReference type="InterPro" id="IPR054363">
    <property type="entry name" value="GH95_cat"/>
</dbReference>
<comment type="caution">
    <text evidence="4">The sequence shown here is derived from an EMBL/GenBank/DDBJ whole genome shotgun (WGS) entry which is preliminary data.</text>
</comment>
<evidence type="ECO:0000313" key="5">
    <source>
        <dbReference type="Proteomes" id="UP000748756"/>
    </source>
</evidence>
<evidence type="ECO:0000313" key="4">
    <source>
        <dbReference type="EMBL" id="KAF9142501.1"/>
    </source>
</evidence>
<evidence type="ECO:0000259" key="2">
    <source>
        <dbReference type="Pfam" id="PF14498"/>
    </source>
</evidence>
<dbReference type="SUPFAM" id="SSF48208">
    <property type="entry name" value="Six-hairpin glycosidases"/>
    <property type="match status" value="1"/>
</dbReference>
<dbReference type="AlphaFoldDB" id="A0A9P5RT14"/>
<proteinExistence type="predicted"/>
<sequence>MDRQQSTSGHPRRQRRPTLLVLVAVATAITLFTPYSQGTLFIHGQRQQQHRLAVQDPSSSPALFFDDRGTATTENNAFLQEQNDQDRRRLELQCQEILATPLLSSPPSEPLLESLPFSAMAGPPENSTWRLWYRKWADPSKESSKEIEKSGFLLGNGRSQILVGGGIHVERIRLSEESSWSGGPGVDRVAHAPSEGEDNASKSGDDEEEGEKYRGGNVPAEEASQRQEALEKVRMAVKEKGRVRPKEKIVESLKGDERGFGSQVAFGELLVEEVKKFETVREYRRELDLETGVATVTFSVGDIQYKREHFCSFPDAVCVMRLEASEPKSISIKVSLNSAHEETGTVEYTNVHNRLGMRARLRSNNLTTEAMVTVATEGATGVSLANSRQVVALGFDAITLYYTMGTGWVLTGEYPNFEDKDPHDRLMSVMDKAVGGLYGDQYLKHVNDHQTLFQGFRLDLGQSKNKLPTDELLKASKRGDAGEEGTYLDALMVQYARYLLIASSRTGSLPLSGRSLWSQDQNTGLDDPSFGYKMDIDLQMNYWLAESTGLGETVTPLIDYMENLLVPRGQDTASLYYGARGWLTHPYSNIWAHTGPTAQDQTFYLPTTAAWLCQHAWDRYLYSQDYYFLRDHAYKLMKGAAQFWVDTLVRFQRDEEGGRGPLMVSPSFAPGHGGVTEGAAMDQQLVWQLLNNTLEAIVVVGERDRLFTQNLTSALEAIAPGLKVGSWGQLQEWNLDMDDPNERHPHLGYLWAVYPGNQIFFRNSSSSSNGDEDEDEDEKEPTREELLEAARESLIHRGMGDRPGGDFGWAKSWRAAVWARLGDGRLSYEAVETFKRDHIFEHPNLLDFKDGLSGLLGVGAAMVEMLIQSRAPGFVDILTVADLPDQWLRRSGLVEGFRTREGHVVSSRWEVGGTVRQVEVVASLKAGSLRVKIGSLGGEDRTPSAKVRVSLKGSTKVVEYSREEDVVVLAAVVKGQTYVIDIDD</sequence>
<feature type="domain" description="Glycosyl hydrolase family 95 catalytic" evidence="3">
    <location>
        <begin position="443"/>
        <end position="866"/>
    </location>
</feature>
<feature type="compositionally biased region" description="Acidic residues" evidence="1">
    <location>
        <begin position="770"/>
        <end position="779"/>
    </location>
</feature>
<dbReference type="EMBL" id="JAAAUQ010001137">
    <property type="protein sequence ID" value="KAF9142501.1"/>
    <property type="molecule type" value="Genomic_DNA"/>
</dbReference>
<accession>A0A9P5RT14</accession>
<keyword evidence="5" id="KW-1185">Reference proteome</keyword>
<feature type="domain" description="Glycosyl hydrolase family 95 N-terminal" evidence="2">
    <location>
        <begin position="147"/>
        <end position="407"/>
    </location>
</feature>
<name>A0A9P5RT14_9FUNG</name>
<evidence type="ECO:0008006" key="6">
    <source>
        <dbReference type="Google" id="ProtNLM"/>
    </source>
</evidence>
<dbReference type="InterPro" id="IPR008928">
    <property type="entry name" value="6-hairpin_glycosidase_sf"/>
</dbReference>
<dbReference type="Proteomes" id="UP000748756">
    <property type="component" value="Unassembled WGS sequence"/>
</dbReference>
<dbReference type="Pfam" id="PF14498">
    <property type="entry name" value="Glyco_hyd_65N_2"/>
    <property type="match status" value="1"/>
</dbReference>
<gene>
    <name evidence="4" type="ORF">BG015_000815</name>
</gene>
<dbReference type="PANTHER" id="PTHR31084">
    <property type="entry name" value="ALPHA-L-FUCOSIDASE 2"/>
    <property type="match status" value="1"/>
</dbReference>
<protein>
    <recommendedName>
        <fullName evidence="6">Alpha-L-fucosidase</fullName>
    </recommendedName>
</protein>
<dbReference type="OrthoDB" id="2848340at2759"/>
<dbReference type="Gene3D" id="1.50.10.10">
    <property type="match status" value="1"/>
</dbReference>
<reference evidence="4" key="1">
    <citation type="journal article" date="2020" name="Fungal Divers.">
        <title>Resolving the Mortierellaceae phylogeny through synthesis of multi-gene phylogenetics and phylogenomics.</title>
        <authorList>
            <person name="Vandepol N."/>
            <person name="Liber J."/>
            <person name="Desiro A."/>
            <person name="Na H."/>
            <person name="Kennedy M."/>
            <person name="Barry K."/>
            <person name="Grigoriev I.V."/>
            <person name="Miller A.N."/>
            <person name="O'Donnell K."/>
            <person name="Stajich J.E."/>
            <person name="Bonito G."/>
        </authorList>
    </citation>
    <scope>NUCLEOTIDE SEQUENCE</scope>
    <source>
        <strain evidence="4">NRRL 6426</strain>
    </source>
</reference>
<feature type="region of interest" description="Disordered" evidence="1">
    <location>
        <begin position="177"/>
        <end position="229"/>
    </location>
</feature>
<evidence type="ECO:0000259" key="3">
    <source>
        <dbReference type="Pfam" id="PF22124"/>
    </source>
</evidence>
<dbReference type="GO" id="GO:0005975">
    <property type="term" value="P:carbohydrate metabolic process"/>
    <property type="evidence" value="ECO:0007669"/>
    <property type="project" value="InterPro"/>
</dbReference>